<evidence type="ECO:0000256" key="4">
    <source>
        <dbReference type="ARBA" id="ARBA00017788"/>
    </source>
</evidence>
<accession>A0A6A6P3V5</accession>
<keyword evidence="7 11" id="KW-0808">Transferase</keyword>
<evidence type="ECO:0000256" key="8">
    <source>
        <dbReference type="ARBA" id="ARBA00022691"/>
    </source>
</evidence>
<evidence type="ECO:0000256" key="10">
    <source>
        <dbReference type="ARBA" id="ARBA00047957"/>
    </source>
</evidence>
<protein>
    <recommendedName>
        <fullName evidence="4 11">tRNA (uracil-O(2)-)-methyltransferase</fullName>
        <ecNumber evidence="3 11">2.1.1.211</ecNumber>
    </recommendedName>
</protein>
<sequence>MGDGPVGHDGLPHDDPKDLSPSSFEPEVLSTSPPSFYPPSNPIGWISMLSSPCSFAPQHFLAVMDNLIHNPNLTSSHLFRAEILYDSTVNDVSASDAVNPEMRPRCCDVPPRYVLQRTVVRRLVPRNPTLDKALVQTCHMFQRRSSVDANAKAKDNNEETETNLVIYVPHVEAPDDVPFYHPTVRVVAFLHSWKPMSEHGIISVHYRLFPNSELTPRLERTALALLRLIHKHGRGRAAGYRKRVHHDVVVPQAPFQDTYTALKLKYAKRLIKDWVEQTDPAKHVFEDLGIAAFLIELWKEMYEIGPQSVESSKPRFPGFVDIGCGNGVLVYVLNEEGFRGWGFDARQRKTWDVLFPEDRGSSLREMLLVPDIMCPTQHVPKRAYHPGVFPDGTFVISNHADELTPWTPLLAFLSKSPFFAIPCCSHNFVGARFRVSPSIKGPSAYATLCQWVTNLAEEVGFVPEHEKLRIPSTRNAAILGRQVRDSSHELSDEDRRQLVRDILAREQGTSVREMGQRWLDNAEKLLKGKASGH</sequence>
<evidence type="ECO:0000256" key="6">
    <source>
        <dbReference type="ARBA" id="ARBA00022603"/>
    </source>
</evidence>
<comment type="catalytic activity">
    <reaction evidence="10 11">
        <text>uridine(44) in tRNA(Ser) + S-adenosyl-L-methionine = 2'-O-methyluridine(44) in tRNA(Ser) + S-adenosyl-L-homocysteine + H(+)</text>
        <dbReference type="Rhea" id="RHEA:43100"/>
        <dbReference type="Rhea" id="RHEA-COMP:10339"/>
        <dbReference type="Rhea" id="RHEA-COMP:10340"/>
        <dbReference type="ChEBI" id="CHEBI:15378"/>
        <dbReference type="ChEBI" id="CHEBI:57856"/>
        <dbReference type="ChEBI" id="CHEBI:59789"/>
        <dbReference type="ChEBI" id="CHEBI:65315"/>
        <dbReference type="ChEBI" id="CHEBI:74478"/>
        <dbReference type="EC" id="2.1.1.211"/>
    </reaction>
</comment>
<dbReference type="GO" id="GO:0141101">
    <property type="term" value="F:tRNA(Ser) (uridine(44)-2'-O-)-methyltransferase activity"/>
    <property type="evidence" value="ECO:0007669"/>
    <property type="project" value="UniProtKB-EC"/>
</dbReference>
<evidence type="ECO:0000256" key="3">
    <source>
        <dbReference type="ARBA" id="ARBA00012795"/>
    </source>
</evidence>
<keyword evidence="5 11" id="KW-0963">Cytoplasm</keyword>
<evidence type="ECO:0000256" key="1">
    <source>
        <dbReference type="ARBA" id="ARBA00004496"/>
    </source>
</evidence>
<proteinExistence type="inferred from homology"/>
<dbReference type="AlphaFoldDB" id="A0A6A6P3V5"/>
<keyword evidence="6 11" id="KW-0489">Methyltransferase</keyword>
<keyword evidence="8 11" id="KW-0949">S-adenosyl-L-methionine</keyword>
<dbReference type="OrthoDB" id="10047021at2759"/>
<dbReference type="PANTHER" id="PTHR21210">
    <property type="entry name" value="TRNA (URACIL-O(2)-)-METHYLTRANSFERASE-RELATED"/>
    <property type="match status" value="1"/>
</dbReference>
<organism evidence="13 14">
    <name type="scientific">Lineolata rhizophorae</name>
    <dbReference type="NCBI Taxonomy" id="578093"/>
    <lineage>
        <taxon>Eukaryota</taxon>
        <taxon>Fungi</taxon>
        <taxon>Dikarya</taxon>
        <taxon>Ascomycota</taxon>
        <taxon>Pezizomycotina</taxon>
        <taxon>Dothideomycetes</taxon>
        <taxon>Dothideomycetes incertae sedis</taxon>
        <taxon>Lineolatales</taxon>
        <taxon>Lineolataceae</taxon>
        <taxon>Lineolata</taxon>
    </lineage>
</organism>
<evidence type="ECO:0000256" key="12">
    <source>
        <dbReference type="SAM" id="MobiDB-lite"/>
    </source>
</evidence>
<reference evidence="13" key="1">
    <citation type="journal article" date="2020" name="Stud. Mycol.">
        <title>101 Dothideomycetes genomes: a test case for predicting lifestyles and emergence of pathogens.</title>
        <authorList>
            <person name="Haridas S."/>
            <person name="Albert R."/>
            <person name="Binder M."/>
            <person name="Bloem J."/>
            <person name="Labutti K."/>
            <person name="Salamov A."/>
            <person name="Andreopoulos B."/>
            <person name="Baker S."/>
            <person name="Barry K."/>
            <person name="Bills G."/>
            <person name="Bluhm B."/>
            <person name="Cannon C."/>
            <person name="Castanera R."/>
            <person name="Culley D."/>
            <person name="Daum C."/>
            <person name="Ezra D."/>
            <person name="Gonzalez J."/>
            <person name="Henrissat B."/>
            <person name="Kuo A."/>
            <person name="Liang C."/>
            <person name="Lipzen A."/>
            <person name="Lutzoni F."/>
            <person name="Magnuson J."/>
            <person name="Mondo S."/>
            <person name="Nolan M."/>
            <person name="Ohm R."/>
            <person name="Pangilinan J."/>
            <person name="Park H.-J."/>
            <person name="Ramirez L."/>
            <person name="Alfaro M."/>
            <person name="Sun H."/>
            <person name="Tritt A."/>
            <person name="Yoshinaga Y."/>
            <person name="Zwiers L.-H."/>
            <person name="Turgeon B."/>
            <person name="Goodwin S."/>
            <person name="Spatafora J."/>
            <person name="Crous P."/>
            <person name="Grigoriev I."/>
        </authorList>
    </citation>
    <scope>NUCLEOTIDE SEQUENCE</scope>
    <source>
        <strain evidence="13">ATCC 16933</strain>
    </source>
</reference>
<dbReference type="EC" id="2.1.1.211" evidence="3 11"/>
<dbReference type="Proteomes" id="UP000799766">
    <property type="component" value="Unassembled WGS sequence"/>
</dbReference>
<evidence type="ECO:0000313" key="14">
    <source>
        <dbReference type="Proteomes" id="UP000799766"/>
    </source>
</evidence>
<gene>
    <name evidence="13" type="ORF">BDY21DRAFT_284143</name>
</gene>
<dbReference type="Pfam" id="PF07757">
    <property type="entry name" value="AdoMet_MTase"/>
    <property type="match status" value="1"/>
</dbReference>
<evidence type="ECO:0000256" key="5">
    <source>
        <dbReference type="ARBA" id="ARBA00022490"/>
    </source>
</evidence>
<dbReference type="GO" id="GO:0005737">
    <property type="term" value="C:cytoplasm"/>
    <property type="evidence" value="ECO:0007669"/>
    <property type="project" value="UniProtKB-SubCell"/>
</dbReference>
<comment type="subcellular location">
    <subcellularLocation>
        <location evidence="1 11">Cytoplasm</location>
    </subcellularLocation>
</comment>
<name>A0A6A6P3V5_9PEZI</name>
<evidence type="ECO:0000256" key="11">
    <source>
        <dbReference type="RuleBase" id="RU368004"/>
    </source>
</evidence>
<keyword evidence="9 11" id="KW-0819">tRNA processing</keyword>
<evidence type="ECO:0000313" key="13">
    <source>
        <dbReference type="EMBL" id="KAF2458143.1"/>
    </source>
</evidence>
<evidence type="ECO:0000256" key="9">
    <source>
        <dbReference type="ARBA" id="ARBA00022694"/>
    </source>
</evidence>
<evidence type="ECO:0000256" key="7">
    <source>
        <dbReference type="ARBA" id="ARBA00022679"/>
    </source>
</evidence>
<dbReference type="EMBL" id="MU001678">
    <property type="protein sequence ID" value="KAF2458143.1"/>
    <property type="molecule type" value="Genomic_DNA"/>
</dbReference>
<evidence type="ECO:0000256" key="2">
    <source>
        <dbReference type="ARBA" id="ARBA00009056"/>
    </source>
</evidence>
<feature type="region of interest" description="Disordered" evidence="12">
    <location>
        <begin position="1"/>
        <end position="33"/>
    </location>
</feature>
<dbReference type="PANTHER" id="PTHR21210:SF0">
    <property type="entry name" value="TRNA (URACIL-O(2)-)-METHYLTRANSFERASE-RELATED"/>
    <property type="match status" value="1"/>
</dbReference>
<comment type="function">
    <text evidence="11">Adenosyl-L-methionine (AdoMet)-dependent tRNA (uracil-O(2)-)-methyltransferase.</text>
</comment>
<keyword evidence="14" id="KW-1185">Reference proteome</keyword>
<dbReference type="InterPro" id="IPR011671">
    <property type="entry name" value="tRNA_uracil_MeTrfase"/>
</dbReference>
<comment type="similarity">
    <text evidence="2 11">Belongs to the TRM44 family.</text>
</comment>
<dbReference type="GO" id="GO:0030488">
    <property type="term" value="P:tRNA methylation"/>
    <property type="evidence" value="ECO:0007669"/>
    <property type="project" value="UniProtKB-UniRule"/>
</dbReference>